<evidence type="ECO:0000313" key="2">
    <source>
        <dbReference type="Proteomes" id="UP001285921"/>
    </source>
</evidence>
<dbReference type="Proteomes" id="UP001285921">
    <property type="component" value="Unassembled WGS sequence"/>
</dbReference>
<comment type="caution">
    <text evidence="1">The sequence shown here is derived from an EMBL/GenBank/DDBJ whole genome shotgun (WGS) entry which is preliminary data.</text>
</comment>
<organism evidence="1 2">
    <name type="scientific">Paenibacillus glycanilyticus</name>
    <dbReference type="NCBI Taxonomy" id="126569"/>
    <lineage>
        <taxon>Bacteria</taxon>
        <taxon>Bacillati</taxon>
        <taxon>Bacillota</taxon>
        <taxon>Bacilli</taxon>
        <taxon>Bacillales</taxon>
        <taxon>Paenibacillaceae</taxon>
        <taxon>Paenibacillus</taxon>
    </lineage>
</organism>
<evidence type="ECO:0000313" key="1">
    <source>
        <dbReference type="EMBL" id="GMK43550.1"/>
    </source>
</evidence>
<reference evidence="1 2" key="1">
    <citation type="submission" date="2023-05" db="EMBL/GenBank/DDBJ databases">
        <title>Draft genome of Paenibacillus sp. CCS26.</title>
        <authorList>
            <person name="Akita H."/>
            <person name="Shinto Y."/>
            <person name="Kimura Z."/>
        </authorList>
    </citation>
    <scope>NUCLEOTIDE SEQUENCE [LARGE SCALE GENOMIC DNA]</scope>
    <source>
        <strain evidence="1 2">CCS26</strain>
    </source>
</reference>
<dbReference type="EMBL" id="BTCL01000002">
    <property type="protein sequence ID" value="GMK43550.1"/>
    <property type="molecule type" value="Genomic_DNA"/>
</dbReference>
<sequence>MTFKGRGDLSSAAFSHAIFNQLSLSLNPLLGERGNQSDGQLFHTASLSTG</sequence>
<name>A0ABQ6NEM8_9BACL</name>
<proteinExistence type="predicted"/>
<keyword evidence="2" id="KW-1185">Reference proteome</keyword>
<protein>
    <submittedName>
        <fullName evidence="1">Uncharacterized protein</fullName>
    </submittedName>
</protein>
<accession>A0ABQ6NEM8</accession>
<gene>
    <name evidence="1" type="ORF">PghCCS26_06770</name>
</gene>